<evidence type="ECO:0000313" key="1">
    <source>
        <dbReference type="EMBL" id="KAJ7517170.1"/>
    </source>
</evidence>
<keyword evidence="2" id="KW-1185">Reference proteome</keyword>
<evidence type="ECO:0000313" key="2">
    <source>
        <dbReference type="Proteomes" id="UP001162992"/>
    </source>
</evidence>
<reference evidence="2" key="1">
    <citation type="journal article" date="2024" name="Proc. Natl. Acad. Sci. U.S.A.">
        <title>Extraordinary preservation of gene collinearity over three hundred million years revealed in homosporous lycophytes.</title>
        <authorList>
            <person name="Li C."/>
            <person name="Wickell D."/>
            <person name="Kuo L.Y."/>
            <person name="Chen X."/>
            <person name="Nie B."/>
            <person name="Liao X."/>
            <person name="Peng D."/>
            <person name="Ji J."/>
            <person name="Jenkins J."/>
            <person name="Williams M."/>
            <person name="Shu S."/>
            <person name="Plott C."/>
            <person name="Barry K."/>
            <person name="Rajasekar S."/>
            <person name="Grimwood J."/>
            <person name="Han X."/>
            <person name="Sun S."/>
            <person name="Hou Z."/>
            <person name="He W."/>
            <person name="Dai G."/>
            <person name="Sun C."/>
            <person name="Schmutz J."/>
            <person name="Leebens-Mack J.H."/>
            <person name="Li F.W."/>
            <person name="Wang L."/>
        </authorList>
    </citation>
    <scope>NUCLEOTIDE SEQUENCE [LARGE SCALE GENOMIC DNA]</scope>
    <source>
        <strain evidence="2">cv. PW_Plant_1</strain>
    </source>
</reference>
<name>A0ACC2AHW5_DIPCM</name>
<accession>A0ACC2AHW5</accession>
<sequence>MGCTLSRTQDENGTEAHQFQTIDIFVFVPGFRLPKSGDAGKLLQGRISNGLAERLSSSRARIVVLATRFCFRTEKERRKNLTDFGGSNLTELQVALEDYLSILRGFLREGFHLSDIADFSWSNQEDEIKETTLRSAHYELLSVLHLLGMLYLLEANIKLTPNSPADGYQPKFVEESKKAAIELLLKAAQVLECGLNFVLPQFPANLKEKLPVDLQEGVLRALQLQALSQGVEIQLGLAIDNVKATLPVKRRLACEELKCWKQTQENLSKVYLGSDWGVKHTLFVKWKCIEGKAAAYYYHGLILDESLQENAHAKAVACLQEAEALLKESQKICFEFCAAPPRTRFPILWGPMVHLSEKIPKDLSKAQASRDVYCREKAREPLPDLPDFSIALKAEPYDFPPIDMAWAKEVNFKLSPSVRNHLPMKQDVVRQDGHVEQLMQKQKQQSKSFHSYDMPVRKS</sequence>
<comment type="caution">
    <text evidence="1">The sequence shown here is derived from an EMBL/GenBank/DDBJ whole genome shotgun (WGS) entry which is preliminary data.</text>
</comment>
<dbReference type="EMBL" id="CM055112">
    <property type="protein sequence ID" value="KAJ7517170.1"/>
    <property type="molecule type" value="Genomic_DNA"/>
</dbReference>
<dbReference type="Proteomes" id="UP001162992">
    <property type="component" value="Chromosome 21"/>
</dbReference>
<gene>
    <name evidence="1" type="ORF">O6H91_21G013000</name>
</gene>
<organism evidence="1 2">
    <name type="scientific">Diphasiastrum complanatum</name>
    <name type="common">Issler's clubmoss</name>
    <name type="synonym">Lycopodium complanatum</name>
    <dbReference type="NCBI Taxonomy" id="34168"/>
    <lineage>
        <taxon>Eukaryota</taxon>
        <taxon>Viridiplantae</taxon>
        <taxon>Streptophyta</taxon>
        <taxon>Embryophyta</taxon>
        <taxon>Tracheophyta</taxon>
        <taxon>Lycopodiopsida</taxon>
        <taxon>Lycopodiales</taxon>
        <taxon>Lycopodiaceae</taxon>
        <taxon>Lycopodioideae</taxon>
        <taxon>Diphasiastrum</taxon>
    </lineage>
</organism>
<proteinExistence type="predicted"/>
<protein>
    <submittedName>
        <fullName evidence="1">Uncharacterized protein</fullName>
    </submittedName>
</protein>